<name>A0ACA8E1C9_9GAMM</name>
<organism evidence="1 2">
    <name type="scientific">Pseudoalteromonas agarivorans DSM 14585</name>
    <dbReference type="NCBI Taxonomy" id="1312369"/>
    <lineage>
        <taxon>Bacteria</taxon>
        <taxon>Pseudomonadati</taxon>
        <taxon>Pseudomonadota</taxon>
        <taxon>Gammaproteobacteria</taxon>
        <taxon>Alteromonadales</taxon>
        <taxon>Pseudoalteromonadaceae</taxon>
        <taxon>Pseudoalteromonas</taxon>
    </lineage>
</organism>
<evidence type="ECO:0000313" key="1">
    <source>
        <dbReference type="EMBL" id="ATC84030.1"/>
    </source>
</evidence>
<evidence type="ECO:0000313" key="2">
    <source>
        <dbReference type="Proteomes" id="UP000217277"/>
    </source>
</evidence>
<proteinExistence type="predicted"/>
<protein>
    <submittedName>
        <fullName evidence="1">LysR family transcriptional regulator, regulator for metE and metH</fullName>
    </submittedName>
</protein>
<accession>A0ACA8E1C9</accession>
<dbReference type="EMBL" id="CP011012">
    <property type="protein sequence ID" value="ATC84030.1"/>
    <property type="molecule type" value="Genomic_DNA"/>
</dbReference>
<dbReference type="Proteomes" id="UP000217277">
    <property type="component" value="Chromosome II"/>
</dbReference>
<sequence>MLERNHLHIIKEVKRLKSVTAAAESLNLSQSAVSHTIAKLERRFGVKLWHRKGNTLVYSQAGLYLLSLADKMVTEFEHAERVLQEFAQGRRGIMRIGMECHPCEQWLMGKIQQFLKAWPEVDVEIKSAFRFDGIAALKANEIDVLITPDPVNTEGLNFRSVFNYNLCIVVSEQNPLYNKAFVTAQDLEDQILYTVPVGYNRLDVYTRFLDPANVQPRRRVPIESTEMMLQLVSANRGVAALPEWLVSSHESRLGIKGIRIGNKGLQKSVNVGVRDDDLQLDYVKGFIESTRSNV</sequence>
<keyword evidence="2" id="KW-1185">Reference proteome</keyword>
<reference evidence="1" key="1">
    <citation type="submission" date="2015-03" db="EMBL/GenBank/DDBJ databases">
        <authorList>
            <person name="Xie B.-B."/>
            <person name="Rong J.-C."/>
            <person name="Qin Q.-L."/>
            <person name="Zhang Y.-Z."/>
        </authorList>
    </citation>
    <scope>NUCLEOTIDE SEQUENCE</scope>
    <source>
        <strain evidence="1">DSM 14585</strain>
    </source>
</reference>
<gene>
    <name evidence="1" type="primary">metR</name>
    <name evidence="1" type="ORF">PAGA_b0049</name>
</gene>